<dbReference type="NCBIfam" id="TIGR00177">
    <property type="entry name" value="molyb_syn"/>
    <property type="match status" value="1"/>
</dbReference>
<dbReference type="InterPro" id="IPR038987">
    <property type="entry name" value="MoeA-like"/>
</dbReference>
<evidence type="ECO:0000256" key="10">
    <source>
        <dbReference type="ARBA" id="ARBA00022842"/>
    </source>
</evidence>
<dbReference type="AlphaFoldDB" id="A0A2R6Y309"/>
<protein>
    <recommendedName>
        <fullName evidence="6 13">Molybdopterin molybdenumtransferase</fullName>
        <ecNumber evidence="5 13">2.10.1.1</ecNumber>
    </recommendedName>
</protein>
<evidence type="ECO:0000313" key="16">
    <source>
        <dbReference type="Proteomes" id="UP000244338"/>
    </source>
</evidence>
<dbReference type="Proteomes" id="UP000244338">
    <property type="component" value="Unassembled WGS sequence"/>
</dbReference>
<evidence type="ECO:0000256" key="13">
    <source>
        <dbReference type="RuleBase" id="RU365090"/>
    </source>
</evidence>
<dbReference type="InterPro" id="IPR036688">
    <property type="entry name" value="MoeA_C_domain_IV_sf"/>
</dbReference>
<dbReference type="Pfam" id="PF00994">
    <property type="entry name" value="MoCF_biosynth"/>
    <property type="match status" value="1"/>
</dbReference>
<dbReference type="EMBL" id="PEBX01000014">
    <property type="protein sequence ID" value="PTQ57033.1"/>
    <property type="molecule type" value="Genomic_DNA"/>
</dbReference>
<comment type="catalytic activity">
    <reaction evidence="12">
        <text>adenylyl-molybdopterin + molybdate = Mo-molybdopterin + AMP + H(+)</text>
        <dbReference type="Rhea" id="RHEA:35047"/>
        <dbReference type="ChEBI" id="CHEBI:15378"/>
        <dbReference type="ChEBI" id="CHEBI:36264"/>
        <dbReference type="ChEBI" id="CHEBI:62727"/>
        <dbReference type="ChEBI" id="CHEBI:71302"/>
        <dbReference type="ChEBI" id="CHEBI:456215"/>
        <dbReference type="EC" id="2.10.1.1"/>
    </reaction>
</comment>
<name>A0A2R6Y309_9BACL</name>
<dbReference type="EC" id="2.10.1.1" evidence="5 13"/>
<evidence type="ECO:0000256" key="7">
    <source>
        <dbReference type="ARBA" id="ARBA00022505"/>
    </source>
</evidence>
<evidence type="ECO:0000256" key="4">
    <source>
        <dbReference type="ARBA" id="ARBA00010763"/>
    </source>
</evidence>
<dbReference type="Gene3D" id="3.40.980.10">
    <property type="entry name" value="MoaB/Mog-like domain"/>
    <property type="match status" value="1"/>
</dbReference>
<dbReference type="InterPro" id="IPR036425">
    <property type="entry name" value="MoaB/Mog-like_dom_sf"/>
</dbReference>
<evidence type="ECO:0000256" key="2">
    <source>
        <dbReference type="ARBA" id="ARBA00002901"/>
    </source>
</evidence>
<dbReference type="CDD" id="cd00887">
    <property type="entry name" value="MoeA"/>
    <property type="match status" value="1"/>
</dbReference>
<dbReference type="InterPro" id="IPR005110">
    <property type="entry name" value="MoeA_linker/N"/>
</dbReference>
<dbReference type="Gene3D" id="2.40.340.10">
    <property type="entry name" value="MoeA, C-terminal, domain IV"/>
    <property type="match status" value="1"/>
</dbReference>
<comment type="cofactor">
    <cofactor evidence="1 13">
        <name>Mg(2+)</name>
        <dbReference type="ChEBI" id="CHEBI:18420"/>
    </cofactor>
</comment>
<dbReference type="GO" id="GO:0005829">
    <property type="term" value="C:cytosol"/>
    <property type="evidence" value="ECO:0007669"/>
    <property type="project" value="TreeGrafter"/>
</dbReference>
<dbReference type="GO" id="GO:0061599">
    <property type="term" value="F:molybdopterin molybdotransferase activity"/>
    <property type="evidence" value="ECO:0007669"/>
    <property type="project" value="UniProtKB-UniRule"/>
</dbReference>
<evidence type="ECO:0000256" key="6">
    <source>
        <dbReference type="ARBA" id="ARBA00021108"/>
    </source>
</evidence>
<dbReference type="SUPFAM" id="SSF53218">
    <property type="entry name" value="Molybdenum cofactor biosynthesis proteins"/>
    <property type="match status" value="1"/>
</dbReference>
<proteinExistence type="inferred from homology"/>
<gene>
    <name evidence="15" type="ORF">BSOLF_2303</name>
</gene>
<keyword evidence="10 13" id="KW-0460">Magnesium</keyword>
<dbReference type="SUPFAM" id="SSF63867">
    <property type="entry name" value="MoeA C-terminal domain-like"/>
    <property type="match status" value="1"/>
</dbReference>
<keyword evidence="9 13" id="KW-0479">Metal-binding</keyword>
<comment type="similarity">
    <text evidence="4 13">Belongs to the MoeA family.</text>
</comment>
<comment type="caution">
    <text evidence="15">The sequence shown here is derived from an EMBL/GenBank/DDBJ whole genome shotgun (WGS) entry which is preliminary data.</text>
</comment>
<comment type="pathway">
    <text evidence="3 13">Cofactor biosynthesis; molybdopterin biosynthesis.</text>
</comment>
<evidence type="ECO:0000313" key="15">
    <source>
        <dbReference type="EMBL" id="PTQ57033.1"/>
    </source>
</evidence>
<dbReference type="InterPro" id="IPR005111">
    <property type="entry name" value="MoeA_C_domain_IV"/>
</dbReference>
<dbReference type="FunFam" id="3.40.980.10:FF:000004">
    <property type="entry name" value="Molybdopterin molybdenumtransferase"/>
    <property type="match status" value="1"/>
</dbReference>
<evidence type="ECO:0000256" key="12">
    <source>
        <dbReference type="ARBA" id="ARBA00047317"/>
    </source>
</evidence>
<dbReference type="Pfam" id="PF03453">
    <property type="entry name" value="MoeA_N"/>
    <property type="match status" value="1"/>
</dbReference>
<keyword evidence="7 13" id="KW-0500">Molybdenum</keyword>
<comment type="function">
    <text evidence="2 13">Catalyzes the insertion of molybdate into adenylated molybdopterin with the concomitant release of AMP.</text>
</comment>
<sequence>MYDDRVAVTLAEAERRLWSYLLPTAFETVPLQDAHGRILGEDVVASQDMPAFDRAAVDGFALRAKDIREASPDMPVALRVIGTVGAGDVLERPLAPGEALRIMTGAKIPDGADLVYMVEKTEAIEINGEHFIRITRPVEAGKDIARRGSDMARGSVLLPAGRRLLAGEMAVLATFGHAEVKVARLPRVGIAATGNEVVPAHLPLTDGKIHDSNSPMLWALAAQIGIPARRYEVFPDRPDVLVRRIEQVLADDELDVLITTGGVSVGDFDYMQNVYEALGAEVLFNRLAFRPGQPTTVARLGTKMLFGLAGNPGASYVGFHLLVRPYLLRSMGVKAEEARLPHAQATLAEAITRPSTLPKYIRAELLVSGDRLLVRPAGSDRSSLVSTIYKSNALALLPAGEGLAEGSIVDVYYTDGPRR</sequence>
<keyword evidence="8 13" id="KW-0808">Transferase</keyword>
<dbReference type="FunFam" id="2.170.190.11:FF:000001">
    <property type="entry name" value="Molybdopterin molybdenumtransferase"/>
    <property type="match status" value="1"/>
</dbReference>
<reference evidence="16" key="1">
    <citation type="journal article" date="2018" name="Sci. Rep.">
        <title>Lignite coal burning seam in the remote Altai Mountains harbors a hydrogen-driven thermophilic microbial community.</title>
        <authorList>
            <person name="Kadnikov V.V."/>
            <person name="Mardanov A.V."/>
            <person name="Ivasenko D.A."/>
            <person name="Antsiferov D.V."/>
            <person name="Beletsky A.V."/>
            <person name="Karnachuk O.V."/>
            <person name="Ravin N.V."/>
        </authorList>
    </citation>
    <scope>NUCLEOTIDE SEQUENCE [LARGE SCALE GENOMIC DNA]</scope>
</reference>
<accession>A0A2R6Y309</accession>
<dbReference type="GO" id="GO:0006777">
    <property type="term" value="P:Mo-molybdopterin cofactor biosynthetic process"/>
    <property type="evidence" value="ECO:0007669"/>
    <property type="project" value="UniProtKB-UniRule"/>
</dbReference>
<dbReference type="InterPro" id="IPR036135">
    <property type="entry name" value="MoeA_linker/N_sf"/>
</dbReference>
<dbReference type="PANTHER" id="PTHR10192:SF5">
    <property type="entry name" value="GEPHYRIN"/>
    <property type="match status" value="1"/>
</dbReference>
<evidence type="ECO:0000259" key="14">
    <source>
        <dbReference type="SMART" id="SM00852"/>
    </source>
</evidence>
<keyword evidence="11 13" id="KW-0501">Molybdenum cofactor biosynthesis</keyword>
<dbReference type="UniPathway" id="UPA00344"/>
<dbReference type="SMART" id="SM00852">
    <property type="entry name" value="MoCF_biosynth"/>
    <property type="match status" value="1"/>
</dbReference>
<dbReference type="InterPro" id="IPR001453">
    <property type="entry name" value="MoaB/Mog_dom"/>
</dbReference>
<dbReference type="Gene3D" id="2.170.190.11">
    <property type="entry name" value="Molybdopterin biosynthesis moea protein, domain 3"/>
    <property type="match status" value="1"/>
</dbReference>
<dbReference type="Pfam" id="PF03454">
    <property type="entry name" value="MoeA_C"/>
    <property type="match status" value="1"/>
</dbReference>
<dbReference type="PANTHER" id="PTHR10192">
    <property type="entry name" value="MOLYBDOPTERIN BIOSYNTHESIS PROTEIN"/>
    <property type="match status" value="1"/>
</dbReference>
<feature type="domain" description="MoaB/Mog" evidence="14">
    <location>
        <begin position="189"/>
        <end position="329"/>
    </location>
</feature>
<organism evidence="15 16">
    <name type="scientific">Candidatus Carbonibacillus altaicus</name>
    <dbReference type="NCBI Taxonomy" id="2163959"/>
    <lineage>
        <taxon>Bacteria</taxon>
        <taxon>Bacillati</taxon>
        <taxon>Bacillota</taxon>
        <taxon>Bacilli</taxon>
        <taxon>Bacillales</taxon>
        <taxon>Candidatus Carbonibacillus</taxon>
    </lineage>
</organism>
<evidence type="ECO:0000256" key="1">
    <source>
        <dbReference type="ARBA" id="ARBA00001946"/>
    </source>
</evidence>
<dbReference type="SUPFAM" id="SSF63882">
    <property type="entry name" value="MoeA N-terminal region -like"/>
    <property type="match status" value="1"/>
</dbReference>
<dbReference type="Gene3D" id="3.90.105.10">
    <property type="entry name" value="Molybdopterin biosynthesis moea protein, domain 2"/>
    <property type="match status" value="1"/>
</dbReference>
<evidence type="ECO:0000256" key="3">
    <source>
        <dbReference type="ARBA" id="ARBA00005046"/>
    </source>
</evidence>
<evidence type="ECO:0000256" key="5">
    <source>
        <dbReference type="ARBA" id="ARBA00013269"/>
    </source>
</evidence>
<evidence type="ECO:0000256" key="9">
    <source>
        <dbReference type="ARBA" id="ARBA00022723"/>
    </source>
</evidence>
<evidence type="ECO:0000256" key="8">
    <source>
        <dbReference type="ARBA" id="ARBA00022679"/>
    </source>
</evidence>
<dbReference type="NCBIfam" id="NF045515">
    <property type="entry name" value="Glp_gephyrin"/>
    <property type="match status" value="1"/>
</dbReference>
<dbReference type="GO" id="GO:0046872">
    <property type="term" value="F:metal ion binding"/>
    <property type="evidence" value="ECO:0007669"/>
    <property type="project" value="UniProtKB-UniRule"/>
</dbReference>
<evidence type="ECO:0000256" key="11">
    <source>
        <dbReference type="ARBA" id="ARBA00023150"/>
    </source>
</evidence>